<proteinExistence type="predicted"/>
<dbReference type="PANTHER" id="PTHR43464">
    <property type="entry name" value="METHYLTRANSFERASE"/>
    <property type="match status" value="1"/>
</dbReference>
<dbReference type="Pfam" id="PF13489">
    <property type="entry name" value="Methyltransf_23"/>
    <property type="match status" value="1"/>
</dbReference>
<dbReference type="GO" id="GO:0061542">
    <property type="term" value="F:3-demethylubiquinol 3-O-methyltransferase activity"/>
    <property type="evidence" value="ECO:0007669"/>
    <property type="project" value="InterPro"/>
</dbReference>
<keyword evidence="1" id="KW-0489">Methyltransferase</keyword>
<evidence type="ECO:0000256" key="1">
    <source>
        <dbReference type="ARBA" id="ARBA00022603"/>
    </source>
</evidence>
<dbReference type="NCBIfam" id="TIGR01983">
    <property type="entry name" value="UbiG"/>
    <property type="match status" value="1"/>
</dbReference>
<protein>
    <recommendedName>
        <fullName evidence="6">Methyltransferase type 11 domain-containing protein</fullName>
    </recommendedName>
</protein>
<evidence type="ECO:0000256" key="2">
    <source>
        <dbReference type="ARBA" id="ARBA00022679"/>
    </source>
</evidence>
<keyword evidence="3" id="KW-0831">Ubiquinone biosynthesis</keyword>
<dbReference type="EMBL" id="UINC01008868">
    <property type="protein sequence ID" value="SVA39862.1"/>
    <property type="molecule type" value="Genomic_DNA"/>
</dbReference>
<dbReference type="InterPro" id="IPR029063">
    <property type="entry name" value="SAM-dependent_MTases_sf"/>
</dbReference>
<reference evidence="5" key="1">
    <citation type="submission" date="2018-05" db="EMBL/GenBank/DDBJ databases">
        <authorList>
            <person name="Lanie J.A."/>
            <person name="Ng W.-L."/>
            <person name="Kazmierczak K.M."/>
            <person name="Andrzejewski T.M."/>
            <person name="Davidsen T.M."/>
            <person name="Wayne K.J."/>
            <person name="Tettelin H."/>
            <person name="Glass J.I."/>
            <person name="Rusch D."/>
            <person name="Podicherti R."/>
            <person name="Tsui H.-C.T."/>
            <person name="Winkler M.E."/>
        </authorList>
    </citation>
    <scope>NUCLEOTIDE SEQUENCE</scope>
</reference>
<evidence type="ECO:0000256" key="4">
    <source>
        <dbReference type="ARBA" id="ARBA00022691"/>
    </source>
</evidence>
<evidence type="ECO:0000256" key="3">
    <source>
        <dbReference type="ARBA" id="ARBA00022688"/>
    </source>
</evidence>
<dbReference type="Gene3D" id="3.40.50.150">
    <property type="entry name" value="Vaccinia Virus protein VP39"/>
    <property type="match status" value="1"/>
</dbReference>
<evidence type="ECO:0008006" key="6">
    <source>
        <dbReference type="Google" id="ProtNLM"/>
    </source>
</evidence>
<dbReference type="GO" id="GO:0032259">
    <property type="term" value="P:methylation"/>
    <property type="evidence" value="ECO:0007669"/>
    <property type="project" value="UniProtKB-KW"/>
</dbReference>
<keyword evidence="4" id="KW-0949">S-adenosyl-L-methionine</keyword>
<gene>
    <name evidence="5" type="ORF">METZ01_LOCUS92716</name>
</gene>
<organism evidence="5">
    <name type="scientific">marine metagenome</name>
    <dbReference type="NCBI Taxonomy" id="408172"/>
    <lineage>
        <taxon>unclassified sequences</taxon>
        <taxon>metagenomes</taxon>
        <taxon>ecological metagenomes</taxon>
    </lineage>
</organism>
<dbReference type="GO" id="GO:0010420">
    <property type="term" value="F:polyprenyldihydroxybenzoate methyltransferase activity"/>
    <property type="evidence" value="ECO:0007669"/>
    <property type="project" value="InterPro"/>
</dbReference>
<keyword evidence="2" id="KW-0808">Transferase</keyword>
<name>A0A381VHU4_9ZZZZ</name>
<dbReference type="SUPFAM" id="SSF53335">
    <property type="entry name" value="S-adenosyl-L-methionine-dependent methyltransferases"/>
    <property type="match status" value="1"/>
</dbReference>
<dbReference type="CDD" id="cd02440">
    <property type="entry name" value="AdoMet_MTases"/>
    <property type="match status" value="1"/>
</dbReference>
<sequence length="197" mass="21253">MKYIDDRTAVAGLRVLEVGCGGGILTQSLAELGAVTTGIDVASGPLKVAQLHAIETQMGEKIRYIETTAESFAEVEPESFDVVAALEMLEHVPDYRSTVWALAKLTRPGGTVFLSTINRNAKAYVMAVLGAEYVLNLLPRGTHDYDKFIKPSELASAARDAGLLVKNISGYSYNPLTRGCKLVTSPSVNYLVYAQKP</sequence>
<accession>A0A381VHU4</accession>
<dbReference type="PANTHER" id="PTHR43464:SF19">
    <property type="entry name" value="UBIQUINONE BIOSYNTHESIS O-METHYLTRANSFERASE, MITOCHONDRIAL"/>
    <property type="match status" value="1"/>
</dbReference>
<evidence type="ECO:0000313" key="5">
    <source>
        <dbReference type="EMBL" id="SVA39862.1"/>
    </source>
</evidence>
<dbReference type="InterPro" id="IPR010233">
    <property type="entry name" value="UbiG_MeTrfase"/>
</dbReference>
<dbReference type="AlphaFoldDB" id="A0A381VHU4"/>